<dbReference type="Pfam" id="PF02518">
    <property type="entry name" value="HATPase_c"/>
    <property type="match status" value="1"/>
</dbReference>
<dbReference type="Pfam" id="PF07730">
    <property type="entry name" value="HisKA_3"/>
    <property type="match status" value="1"/>
</dbReference>
<reference evidence="6" key="1">
    <citation type="submission" date="2017-08" db="EMBL/GenBank/DDBJ databases">
        <authorList>
            <person name="Varghese N."/>
            <person name="Submissions S."/>
        </authorList>
    </citation>
    <scope>NUCLEOTIDE SEQUENCE [LARGE SCALE GENOMIC DNA]</scope>
    <source>
        <strain evidence="6">USBA17B2</strain>
    </source>
</reference>
<dbReference type="GO" id="GO:0016020">
    <property type="term" value="C:membrane"/>
    <property type="evidence" value="ECO:0007669"/>
    <property type="project" value="InterPro"/>
</dbReference>
<dbReference type="Gene3D" id="1.20.5.1930">
    <property type="match status" value="1"/>
</dbReference>
<dbReference type="InterPro" id="IPR003594">
    <property type="entry name" value="HATPase_dom"/>
</dbReference>
<protein>
    <submittedName>
        <fullName evidence="5">Histidine kinase-like ATPase domain-containing protein</fullName>
    </submittedName>
</protein>
<evidence type="ECO:0000259" key="4">
    <source>
        <dbReference type="SMART" id="SM00387"/>
    </source>
</evidence>
<dbReference type="SUPFAM" id="SSF55874">
    <property type="entry name" value="ATPase domain of HSP90 chaperone/DNA topoisomerase II/histidine kinase"/>
    <property type="match status" value="1"/>
</dbReference>
<dbReference type="RefSeq" id="WP_097188264.1">
    <property type="nucleotide sequence ID" value="NZ_OBQK01000006.1"/>
</dbReference>
<proteinExistence type="predicted"/>
<dbReference type="PANTHER" id="PTHR24421:SF56">
    <property type="entry name" value="OXYGEN SENSOR HISTIDINE KINASE RESPONSE REGULATOR DOST"/>
    <property type="match status" value="1"/>
</dbReference>
<accession>A0A285VQR3</accession>
<evidence type="ECO:0000256" key="3">
    <source>
        <dbReference type="ARBA" id="ARBA00023012"/>
    </source>
</evidence>
<dbReference type="GO" id="GO:0000155">
    <property type="term" value="F:phosphorelay sensor kinase activity"/>
    <property type="evidence" value="ECO:0007669"/>
    <property type="project" value="InterPro"/>
</dbReference>
<dbReference type="SMART" id="SM00387">
    <property type="entry name" value="HATPase_c"/>
    <property type="match status" value="1"/>
</dbReference>
<dbReference type="InterPro" id="IPR011712">
    <property type="entry name" value="Sig_transdc_His_kin_sub3_dim/P"/>
</dbReference>
<dbReference type="Gene3D" id="3.30.565.10">
    <property type="entry name" value="Histidine kinase-like ATPase, C-terminal domain"/>
    <property type="match status" value="1"/>
</dbReference>
<dbReference type="Proteomes" id="UP000219688">
    <property type="component" value="Unassembled WGS sequence"/>
</dbReference>
<evidence type="ECO:0000256" key="1">
    <source>
        <dbReference type="ARBA" id="ARBA00022679"/>
    </source>
</evidence>
<keyword evidence="3" id="KW-0902">Two-component regulatory system</keyword>
<evidence type="ECO:0000313" key="6">
    <source>
        <dbReference type="Proteomes" id="UP000219688"/>
    </source>
</evidence>
<organism evidence="5 6">
    <name type="scientific">Ornithinimicrobium cerasi</name>
    <dbReference type="NCBI Taxonomy" id="2248773"/>
    <lineage>
        <taxon>Bacteria</taxon>
        <taxon>Bacillati</taxon>
        <taxon>Actinomycetota</taxon>
        <taxon>Actinomycetes</taxon>
        <taxon>Micrococcales</taxon>
        <taxon>Ornithinimicrobiaceae</taxon>
        <taxon>Ornithinimicrobium</taxon>
    </lineage>
</organism>
<keyword evidence="2 5" id="KW-0418">Kinase</keyword>
<dbReference type="CDD" id="cd16917">
    <property type="entry name" value="HATPase_UhpB-NarQ-NarX-like"/>
    <property type="match status" value="1"/>
</dbReference>
<dbReference type="GO" id="GO:0046983">
    <property type="term" value="F:protein dimerization activity"/>
    <property type="evidence" value="ECO:0007669"/>
    <property type="project" value="InterPro"/>
</dbReference>
<gene>
    <name evidence="5" type="ORF">SAMN05421879_106111</name>
</gene>
<keyword evidence="6" id="KW-1185">Reference proteome</keyword>
<dbReference type="PANTHER" id="PTHR24421">
    <property type="entry name" value="NITRATE/NITRITE SENSOR PROTEIN NARX-RELATED"/>
    <property type="match status" value="1"/>
</dbReference>
<name>A0A285VQR3_9MICO</name>
<dbReference type="InterPro" id="IPR036890">
    <property type="entry name" value="HATPase_C_sf"/>
</dbReference>
<dbReference type="InterPro" id="IPR050482">
    <property type="entry name" value="Sensor_HK_TwoCompSys"/>
</dbReference>
<feature type="domain" description="Histidine kinase/HSP90-like ATPase" evidence="4">
    <location>
        <begin position="426"/>
        <end position="514"/>
    </location>
</feature>
<dbReference type="InterPro" id="IPR029016">
    <property type="entry name" value="GAF-like_dom_sf"/>
</dbReference>
<evidence type="ECO:0000313" key="5">
    <source>
        <dbReference type="EMBL" id="SOC55918.1"/>
    </source>
</evidence>
<dbReference type="AlphaFoldDB" id="A0A285VQR3"/>
<evidence type="ECO:0000256" key="2">
    <source>
        <dbReference type="ARBA" id="ARBA00022777"/>
    </source>
</evidence>
<sequence length="514" mass="55639">MDAPPPRADTAYPGLTDSVAMLHALREIAATDDARDLLRRALTIACRSTGAAAGLLGVHDEAHPGELAQVHRHRLDPGDPLVRRLLRGQLEDVGDDGPVLRADILVDGDHYGTLQLARWAQPPGPRERVLAETVAAAVGLQVDTLRQRRISELHERVTQAVWEVDRTLVDEVDLDVSLPLLTARVREITGADVVVLVGTRDEGGHRVLAASGEMVGQALAELGPDLTEVLRGSSAHHWTTTTGHPAGPVTGRLQEGLVGTSLVPLDTRGTNPVVLVVHRWRPPQGVSHQRVHDVLSAVALHASIILDREQGEREHDLLTLLEDRDRIARDLHDLVIQRLFAVGLTLQGAARRAVRPEVMERLENAVAELDQTIRDIRATIFELRHHPGAGTFRADLRQLAESYGPTLGFAPVVMLSGPLDAITDDESQTQVLMVVREALSNVARHAHATSVTVETEVTGEQLVVTVTDDGVGLPDSSVESGLANVRARAREHGGAVELSRVEPHGTCLRWSVPV</sequence>
<dbReference type="EMBL" id="OBQK01000006">
    <property type="protein sequence ID" value="SOC55918.1"/>
    <property type="molecule type" value="Genomic_DNA"/>
</dbReference>
<dbReference type="Gene3D" id="3.30.450.40">
    <property type="match status" value="1"/>
</dbReference>
<keyword evidence="1" id="KW-0808">Transferase</keyword>